<gene>
    <name evidence="1" type="ORF">LCDPAC02_01200</name>
</gene>
<protein>
    <recommendedName>
        <fullName evidence="2">F-box domain-containing protein</fullName>
    </recommendedName>
</protein>
<dbReference type="EMBL" id="MK500300">
    <property type="protein sequence ID" value="QBK84921.1"/>
    <property type="molecule type" value="Genomic_DNA"/>
</dbReference>
<evidence type="ECO:0000313" key="1">
    <source>
        <dbReference type="EMBL" id="QBK84921.1"/>
    </source>
</evidence>
<reference evidence="1" key="1">
    <citation type="journal article" date="2019" name="MBio">
        <title>Virus Genomes from Deep Sea Sediments Expand the Ocean Megavirome and Support Independent Origins of Viral Gigantism.</title>
        <authorList>
            <person name="Backstrom D."/>
            <person name="Yutin N."/>
            <person name="Jorgensen S.L."/>
            <person name="Dharamshi J."/>
            <person name="Homa F."/>
            <person name="Zaremba-Niedwiedzka K."/>
            <person name="Spang A."/>
            <person name="Wolf Y.I."/>
            <person name="Koonin E.V."/>
            <person name="Ettema T.J."/>
        </authorList>
    </citation>
    <scope>NUCLEOTIDE SEQUENCE</scope>
</reference>
<organism evidence="1">
    <name type="scientific">Pithovirus LCDPAC02</name>
    <dbReference type="NCBI Taxonomy" id="2506601"/>
    <lineage>
        <taxon>Viruses</taxon>
        <taxon>Pithoviruses</taxon>
    </lineage>
</organism>
<accession>A0A481YNT7</accession>
<evidence type="ECO:0008006" key="2">
    <source>
        <dbReference type="Google" id="ProtNLM"/>
    </source>
</evidence>
<sequence length="222" mass="27597">MENFEYSWIFRFEDILINIFNVSDIKSEMECRLVCKKWNNILSFNKYYLDYMKLNVYFNLGFTFNKLLKFNKTYFFNCLSKSDYKYNVIDIFWRFISEDYYNKHKNNLFNDNSTLNMEYIYNDKDEYGISMKYKNTKKDIWIKNNLKYLNIKYENLQHDLNIDVINLFLIYASEKEIKKYYHKLEIIGIKKLHILLNKQFDNTRNITYEKLKMISYMRDFHM</sequence>
<name>A0A481YNT7_9VIRU</name>
<proteinExistence type="predicted"/>